<dbReference type="Gene3D" id="3.90.79.10">
    <property type="entry name" value="Nucleoside Triphosphate Pyrophosphohydrolase"/>
    <property type="match status" value="1"/>
</dbReference>
<gene>
    <name evidence="3" type="ORF">g.9342</name>
</gene>
<dbReference type="PROSITE" id="PS51462">
    <property type="entry name" value="NUDIX"/>
    <property type="match status" value="1"/>
</dbReference>
<dbReference type="GO" id="GO:0047631">
    <property type="term" value="F:ADP-ribose diphosphatase activity"/>
    <property type="evidence" value="ECO:0007669"/>
    <property type="project" value="InterPro"/>
</dbReference>
<dbReference type="SUPFAM" id="SSF55811">
    <property type="entry name" value="Nudix"/>
    <property type="match status" value="1"/>
</dbReference>
<dbReference type="PANTHER" id="PTHR13030">
    <property type="entry name" value="NUDIX HYDROLASE"/>
    <property type="match status" value="1"/>
</dbReference>
<accession>A0A1B6DPX1</accession>
<evidence type="ECO:0000259" key="2">
    <source>
        <dbReference type="PROSITE" id="PS51462"/>
    </source>
</evidence>
<dbReference type="Pfam" id="PF25969">
    <property type="entry name" value="NUDT9_N"/>
    <property type="match status" value="1"/>
</dbReference>
<name>A0A1B6DPX1_9HEMI</name>
<dbReference type="InterPro" id="IPR015797">
    <property type="entry name" value="NUDIX_hydrolase-like_dom_sf"/>
</dbReference>
<organism evidence="3">
    <name type="scientific">Clastoptera arizonana</name>
    <name type="common">Arizona spittle bug</name>
    <dbReference type="NCBI Taxonomy" id="38151"/>
    <lineage>
        <taxon>Eukaryota</taxon>
        <taxon>Metazoa</taxon>
        <taxon>Ecdysozoa</taxon>
        <taxon>Arthropoda</taxon>
        <taxon>Hexapoda</taxon>
        <taxon>Insecta</taxon>
        <taxon>Pterygota</taxon>
        <taxon>Neoptera</taxon>
        <taxon>Paraneoptera</taxon>
        <taxon>Hemiptera</taxon>
        <taxon>Auchenorrhyncha</taxon>
        <taxon>Cercopoidea</taxon>
        <taxon>Clastopteridae</taxon>
        <taxon>Clastoptera</taxon>
    </lineage>
</organism>
<sequence length="311" mass="35803">MKRQNYFNFKSILSSKVFNNSCEKRLTKYSLTTMLHSKCRNNIYPSSDKILRFNVPDEKVLWNELWKEYMPVDYTAVFVKNKPWADPDINDRSFKPKWNVLDGSVNRKSFISDYEIRENFPINPMGRTGLTGRGILGKWGPNHAADPIVTKWKLSNKQTIINKSSKKPILQFVAIKRRDCGEWAIPGGMVDPGELVSATLKREFMEEALNSLESNESEFSEIKNKIEQFFTSGQEIYKGYVDDPRNTDNAWMETVAMQFHDEKGDCVSELLLNAGDDAVGVTWMDISKDLPLYASHSTFIKEVATQMNAHW</sequence>
<reference evidence="3" key="1">
    <citation type="submission" date="2015-12" db="EMBL/GenBank/DDBJ databases">
        <title>De novo transcriptome assembly of four potential Pierce s Disease insect vectors from Arizona vineyards.</title>
        <authorList>
            <person name="Tassone E.E."/>
        </authorList>
    </citation>
    <scope>NUCLEOTIDE SEQUENCE</scope>
</reference>
<feature type="domain" description="Nudix hydrolase" evidence="2">
    <location>
        <begin position="151"/>
        <end position="306"/>
    </location>
</feature>
<evidence type="ECO:0000256" key="1">
    <source>
        <dbReference type="SAM" id="Coils"/>
    </source>
</evidence>
<feature type="coiled-coil region" evidence="1">
    <location>
        <begin position="195"/>
        <end position="225"/>
    </location>
</feature>
<dbReference type="EMBL" id="GEDC01009563">
    <property type="protein sequence ID" value="JAS27735.1"/>
    <property type="molecule type" value="Transcribed_RNA"/>
</dbReference>
<protein>
    <recommendedName>
        <fullName evidence="2">Nudix hydrolase domain-containing protein</fullName>
    </recommendedName>
</protein>
<dbReference type="InterPro" id="IPR039989">
    <property type="entry name" value="NUDT9"/>
</dbReference>
<keyword evidence="1" id="KW-0175">Coiled coil</keyword>
<dbReference type="FunFam" id="3.90.79.10:FF:000021">
    <property type="entry name" value="ADP-ribose pyrophosphatase, mitochondrial isoform X1"/>
    <property type="match status" value="1"/>
</dbReference>
<dbReference type="InterPro" id="IPR000086">
    <property type="entry name" value="NUDIX_hydrolase_dom"/>
</dbReference>
<dbReference type="PANTHER" id="PTHR13030:SF8">
    <property type="entry name" value="ADP-RIBOSE PYROPHOSPHATASE, MITOCHONDRIAL"/>
    <property type="match status" value="1"/>
</dbReference>
<dbReference type="AlphaFoldDB" id="A0A1B6DPX1"/>
<evidence type="ECO:0000313" key="3">
    <source>
        <dbReference type="EMBL" id="JAS27735.1"/>
    </source>
</evidence>
<dbReference type="Pfam" id="PF00293">
    <property type="entry name" value="NUDIX"/>
    <property type="match status" value="1"/>
</dbReference>
<dbReference type="CDD" id="cd03670">
    <property type="entry name" value="NUDIX_ADPRase_Nudt9"/>
    <property type="match status" value="1"/>
</dbReference>
<proteinExistence type="predicted"/>